<gene>
    <name evidence="1" type="ORF">SAMN04487779_1005197</name>
</gene>
<dbReference type="AlphaFoldDB" id="A0A1G6SX82"/>
<accession>A0A1G6SX82</accession>
<reference evidence="1 2" key="1">
    <citation type="submission" date="2016-10" db="EMBL/GenBank/DDBJ databases">
        <authorList>
            <person name="de Groot N.N."/>
        </authorList>
    </citation>
    <scope>NUCLEOTIDE SEQUENCE [LARGE SCALE GENOMIC DNA]</scope>
    <source>
        <strain evidence="1 2">CPCC 100156</strain>
    </source>
</reference>
<protein>
    <submittedName>
        <fullName evidence="1">Uncharacterized protein</fullName>
    </submittedName>
</protein>
<dbReference type="Proteomes" id="UP000198925">
    <property type="component" value="Unassembled WGS sequence"/>
</dbReference>
<sequence>MIKNGLPGMAQAGKSKTGKASNRFYRSAKVSEYQFKRVLWSFAQDQAAGEAAKQIALSANSIDALYSKLRVFFTEIGLFTDIYKGGDPNDGTDMGEDGEGYELRLIAFHLERVKRKRRMKETELEEVDYNWCESRWRFEYSILTEGRPSDTINRMMYSHLLAHIRLSGPVGSKPQVTSEIGKLTRQQVSQRLLWLERNAPAFKDEATRTALREIRQRRFEDQGSD</sequence>
<proteinExistence type="predicted"/>
<name>A0A1G6SX82_9PROT</name>
<evidence type="ECO:0000313" key="1">
    <source>
        <dbReference type="EMBL" id="SDD21373.1"/>
    </source>
</evidence>
<dbReference type="EMBL" id="FMZX01000005">
    <property type="protein sequence ID" value="SDD21373.1"/>
    <property type="molecule type" value="Genomic_DNA"/>
</dbReference>
<keyword evidence="2" id="KW-1185">Reference proteome</keyword>
<organism evidence="1 2">
    <name type="scientific">Belnapia rosea</name>
    <dbReference type="NCBI Taxonomy" id="938405"/>
    <lineage>
        <taxon>Bacteria</taxon>
        <taxon>Pseudomonadati</taxon>
        <taxon>Pseudomonadota</taxon>
        <taxon>Alphaproteobacteria</taxon>
        <taxon>Acetobacterales</taxon>
        <taxon>Roseomonadaceae</taxon>
        <taxon>Belnapia</taxon>
    </lineage>
</organism>
<evidence type="ECO:0000313" key="2">
    <source>
        <dbReference type="Proteomes" id="UP000198925"/>
    </source>
</evidence>